<dbReference type="VEuPathDB" id="ToxoDB:ENH_00008230"/>
<dbReference type="OrthoDB" id="8940716at2759"/>
<gene>
    <name evidence="1" type="ORF">ENH_00008230</name>
</gene>
<dbReference type="RefSeq" id="XP_013439571.1">
    <property type="nucleotide sequence ID" value="XM_013584117.1"/>
</dbReference>
<dbReference type="AlphaFoldDB" id="U6MID5"/>
<dbReference type="Proteomes" id="UP000030754">
    <property type="component" value="Unassembled WGS sequence"/>
</dbReference>
<reference evidence="1" key="2">
    <citation type="submission" date="2013-10" db="EMBL/GenBank/DDBJ databases">
        <authorList>
            <person name="Aslett M."/>
        </authorList>
    </citation>
    <scope>NUCLEOTIDE SEQUENCE [LARGE SCALE GENOMIC DNA]</scope>
    <source>
        <strain evidence="1">Houghton</strain>
    </source>
</reference>
<dbReference type="GeneID" id="25471011"/>
<organism evidence="1 2">
    <name type="scientific">Eimeria necatrix</name>
    <dbReference type="NCBI Taxonomy" id="51315"/>
    <lineage>
        <taxon>Eukaryota</taxon>
        <taxon>Sar</taxon>
        <taxon>Alveolata</taxon>
        <taxon>Apicomplexa</taxon>
        <taxon>Conoidasida</taxon>
        <taxon>Coccidia</taxon>
        <taxon>Eucoccidiorida</taxon>
        <taxon>Eimeriorina</taxon>
        <taxon>Eimeriidae</taxon>
        <taxon>Eimeria</taxon>
    </lineage>
</organism>
<accession>U6MID5</accession>
<reference evidence="1" key="1">
    <citation type="submission" date="2013-10" db="EMBL/GenBank/DDBJ databases">
        <title>Genomic analysis of the causative agents of coccidiosis in chickens.</title>
        <authorList>
            <person name="Reid A.J."/>
            <person name="Blake D."/>
            <person name="Billington K."/>
            <person name="Browne H."/>
            <person name="Dunn M."/>
            <person name="Hung S."/>
            <person name="Kawahara F."/>
            <person name="Miranda-Saavedra D."/>
            <person name="Mourier T."/>
            <person name="Nagra H."/>
            <person name="Otto T.D."/>
            <person name="Rawlings N."/>
            <person name="Sanchez A."/>
            <person name="Sanders M."/>
            <person name="Subramaniam C."/>
            <person name="Tay Y."/>
            <person name="Dear P."/>
            <person name="Doerig C."/>
            <person name="Gruber A."/>
            <person name="Parkinson J."/>
            <person name="Shirley M."/>
            <person name="Wan K.L."/>
            <person name="Berriman M."/>
            <person name="Tomley F."/>
            <person name="Pain A."/>
        </authorList>
    </citation>
    <scope>NUCLEOTIDE SEQUENCE [LARGE SCALE GENOMIC DNA]</scope>
    <source>
        <strain evidence="1">Houghton</strain>
    </source>
</reference>
<keyword evidence="2" id="KW-1185">Reference proteome</keyword>
<evidence type="ECO:0000313" key="1">
    <source>
        <dbReference type="EMBL" id="CDJ62209.1"/>
    </source>
</evidence>
<protein>
    <submittedName>
        <fullName evidence="1">Uncharacterized protein</fullName>
    </submittedName>
</protein>
<dbReference type="EMBL" id="HG722375">
    <property type="protein sequence ID" value="CDJ62209.1"/>
    <property type="molecule type" value="Genomic_DNA"/>
</dbReference>
<proteinExistence type="predicted"/>
<sequence length="67" mass="7706">MWKVRKKFLPDTFADARLMAALPAFRQKIVFVGDAQSGKTSVIDSVRVALHRQQLQQQQPQQQQRPS</sequence>
<name>U6MID5_9EIME</name>
<evidence type="ECO:0000313" key="2">
    <source>
        <dbReference type="Proteomes" id="UP000030754"/>
    </source>
</evidence>